<name>A0ABX4EH02_SEGBR</name>
<comment type="similarity">
    <text evidence="4">Belongs to the FKBP-type PPIase family.</text>
</comment>
<evidence type="ECO:0000256" key="5">
    <source>
        <dbReference type="SAM" id="SignalP"/>
    </source>
</evidence>
<dbReference type="Proteomes" id="UP000216189">
    <property type="component" value="Unassembled WGS sequence"/>
</dbReference>
<gene>
    <name evidence="7" type="ORF">CIK91_13485</name>
</gene>
<evidence type="ECO:0000256" key="3">
    <source>
        <dbReference type="PROSITE-ProRule" id="PRU00277"/>
    </source>
</evidence>
<dbReference type="PROSITE" id="PS51257">
    <property type="entry name" value="PROKAR_LIPOPROTEIN"/>
    <property type="match status" value="1"/>
</dbReference>
<evidence type="ECO:0000313" key="7">
    <source>
        <dbReference type="EMBL" id="OYP53205.1"/>
    </source>
</evidence>
<dbReference type="InterPro" id="IPR046357">
    <property type="entry name" value="PPIase_dom_sf"/>
</dbReference>
<dbReference type="Pfam" id="PF00254">
    <property type="entry name" value="FKBP_C"/>
    <property type="match status" value="1"/>
</dbReference>
<feature type="signal peptide" evidence="5">
    <location>
        <begin position="1"/>
        <end position="20"/>
    </location>
</feature>
<evidence type="ECO:0000256" key="2">
    <source>
        <dbReference type="ARBA" id="ARBA00023110"/>
    </source>
</evidence>
<accession>A0ABX4EH02</accession>
<evidence type="ECO:0000313" key="8">
    <source>
        <dbReference type="Proteomes" id="UP000216189"/>
    </source>
</evidence>
<evidence type="ECO:0000259" key="6">
    <source>
        <dbReference type="PROSITE" id="PS50059"/>
    </source>
</evidence>
<protein>
    <recommendedName>
        <fullName evidence="4">Peptidyl-prolyl cis-trans isomerase</fullName>
        <ecNumber evidence="4">5.2.1.8</ecNumber>
    </recommendedName>
</protein>
<dbReference type="Gene3D" id="3.10.50.40">
    <property type="match status" value="1"/>
</dbReference>
<dbReference type="InterPro" id="IPR001179">
    <property type="entry name" value="PPIase_FKBP_dom"/>
</dbReference>
<evidence type="ECO:0000256" key="1">
    <source>
        <dbReference type="ARBA" id="ARBA00000971"/>
    </source>
</evidence>
<dbReference type="PROSITE" id="PS50059">
    <property type="entry name" value="FKBP_PPIASE"/>
    <property type="match status" value="1"/>
</dbReference>
<feature type="chain" id="PRO_5046011743" description="Peptidyl-prolyl cis-trans isomerase" evidence="5">
    <location>
        <begin position="21"/>
        <end position="220"/>
    </location>
</feature>
<dbReference type="EC" id="5.2.1.8" evidence="4"/>
<proteinExistence type="inferred from homology"/>
<reference evidence="7 8" key="1">
    <citation type="submission" date="2017-08" db="EMBL/GenBank/DDBJ databases">
        <title>Comparative genomics of non-oral Prevotella species.</title>
        <authorList>
            <person name="Accetto T."/>
            <person name="Nograsek B."/>
            <person name="Avgustin G."/>
        </authorList>
    </citation>
    <scope>NUCLEOTIDE SEQUENCE [LARGE SCALE GENOMIC DNA]</scope>
    <source>
        <strain evidence="7 8">TC1-1</strain>
    </source>
</reference>
<dbReference type="EMBL" id="NPJF01000067">
    <property type="protein sequence ID" value="OYP53205.1"/>
    <property type="molecule type" value="Genomic_DNA"/>
</dbReference>
<evidence type="ECO:0000256" key="4">
    <source>
        <dbReference type="RuleBase" id="RU003915"/>
    </source>
</evidence>
<comment type="catalytic activity">
    <reaction evidence="1 3 4">
        <text>[protein]-peptidylproline (omega=180) = [protein]-peptidylproline (omega=0)</text>
        <dbReference type="Rhea" id="RHEA:16237"/>
        <dbReference type="Rhea" id="RHEA-COMP:10747"/>
        <dbReference type="Rhea" id="RHEA-COMP:10748"/>
        <dbReference type="ChEBI" id="CHEBI:83833"/>
        <dbReference type="ChEBI" id="CHEBI:83834"/>
        <dbReference type="EC" id="5.2.1.8"/>
    </reaction>
</comment>
<feature type="domain" description="PPIase FKBP-type" evidence="6">
    <location>
        <begin position="98"/>
        <end position="201"/>
    </location>
</feature>
<comment type="caution">
    <text evidence="7">The sequence shown here is derived from an EMBL/GenBank/DDBJ whole genome shotgun (WGS) entry which is preliminary data.</text>
</comment>
<dbReference type="SUPFAM" id="SSF54534">
    <property type="entry name" value="FKBP-like"/>
    <property type="match status" value="1"/>
</dbReference>
<organism evidence="7 8">
    <name type="scientific">Segatella bryantii</name>
    <name type="common">Prevotella bryantii</name>
    <dbReference type="NCBI Taxonomy" id="77095"/>
    <lineage>
        <taxon>Bacteria</taxon>
        <taxon>Pseudomonadati</taxon>
        <taxon>Bacteroidota</taxon>
        <taxon>Bacteroidia</taxon>
        <taxon>Bacteroidales</taxon>
        <taxon>Prevotellaceae</taxon>
        <taxon>Segatella</taxon>
    </lineage>
</organism>
<keyword evidence="5" id="KW-0732">Signal</keyword>
<sequence>MKLRTIKLFVMLMVSVLVLASCSEADGTVEEFQNWKATNDSYFASKYAAVKDSIDKGDTSWKIIHTYAFAESVRNDVTDNILVKVLQEGTGSGCPMSTDSVLVDYRGYLLKSTSYTSPYDAELGYIFDQSWSGAYDKSTMRPSSFTVNGVIEGFSTALQYMHIGDRWKVYIPYNLGYGSTATDEVPAYSVLVFDITLDGYSRPGTALPVVYAKQNRLLNE</sequence>
<dbReference type="RefSeq" id="WP_094449105.1">
    <property type="nucleotide sequence ID" value="NZ_CP091801.1"/>
</dbReference>
<keyword evidence="8" id="KW-1185">Reference proteome</keyword>
<keyword evidence="3 4" id="KW-0413">Isomerase</keyword>
<keyword evidence="2 3" id="KW-0697">Rotamase</keyword>